<evidence type="ECO:0000259" key="2">
    <source>
        <dbReference type="Pfam" id="PF13354"/>
    </source>
</evidence>
<dbReference type="InterPro" id="IPR012338">
    <property type="entry name" value="Beta-lactam/transpept-like"/>
</dbReference>
<dbReference type="PANTHER" id="PTHR35333:SF3">
    <property type="entry name" value="BETA-LACTAMASE-TYPE TRANSPEPTIDASE FOLD CONTAINING PROTEIN"/>
    <property type="match status" value="1"/>
</dbReference>
<dbReference type="GO" id="GO:0030655">
    <property type="term" value="P:beta-lactam antibiotic catabolic process"/>
    <property type="evidence" value="ECO:0007669"/>
    <property type="project" value="InterPro"/>
</dbReference>
<keyword evidence="1" id="KW-0732">Signal</keyword>
<dbReference type="Proteomes" id="UP000536604">
    <property type="component" value="Unassembled WGS sequence"/>
</dbReference>
<reference evidence="3 4" key="1">
    <citation type="submission" date="2020-08" db="EMBL/GenBank/DDBJ databases">
        <title>Genomic Encyclopedia of Type Strains, Phase III (KMG-III): the genomes of soil and plant-associated and newly described type strains.</title>
        <authorList>
            <person name="Whitman W."/>
        </authorList>
    </citation>
    <scope>NUCLEOTIDE SEQUENCE [LARGE SCALE GENOMIC DNA]</scope>
    <source>
        <strain evidence="3 4">CECT 8712</strain>
    </source>
</reference>
<dbReference type="Pfam" id="PF13354">
    <property type="entry name" value="Beta-lactamase2"/>
    <property type="match status" value="1"/>
</dbReference>
<dbReference type="EMBL" id="JACHJO010000007">
    <property type="protein sequence ID" value="MBB6120676.1"/>
    <property type="molecule type" value="Genomic_DNA"/>
</dbReference>
<evidence type="ECO:0000256" key="1">
    <source>
        <dbReference type="SAM" id="SignalP"/>
    </source>
</evidence>
<feature type="domain" description="Beta-lactamase class A catalytic" evidence="2">
    <location>
        <begin position="144"/>
        <end position="282"/>
    </location>
</feature>
<sequence>MPRRSSTAAALSTAATAVALCLAMLLGLSGASSAAGVPEPAPEAAVAFAPPMPLPAEPVAAPGSSVLTSAQRDRLADRVDAAGEGTGARYAIAVQDLRTGTAFSHNCQEQFATASVSKLLILAMLHLHAQEEGRELTEGELWQVEQMIRYSDNEVTNGLYARIGYNPGFTEAAARFGLTGTDPHPRAVWGGTLTTACDQIRLLRALYTDEGPLTADNRAHIRGLMESVAPEQAWGVSAAASEGDTVGLKNGWTPRESDGGLWAINSVGYVAGPDREYLVAVLSDGHAGYGPGIDLAEELIGAVTGAMEEPAEIP</sequence>
<feature type="signal peptide" evidence="1">
    <location>
        <begin position="1"/>
        <end position="34"/>
    </location>
</feature>
<dbReference type="InterPro" id="IPR000871">
    <property type="entry name" value="Beta-lactam_class-A"/>
</dbReference>
<dbReference type="SUPFAM" id="SSF56601">
    <property type="entry name" value="beta-lactamase/transpeptidase-like"/>
    <property type="match status" value="1"/>
</dbReference>
<evidence type="ECO:0000313" key="3">
    <source>
        <dbReference type="EMBL" id="MBB6120676.1"/>
    </source>
</evidence>
<comment type="caution">
    <text evidence="3">The sequence shown here is derived from an EMBL/GenBank/DDBJ whole genome shotgun (WGS) entry which is preliminary data.</text>
</comment>
<dbReference type="AlphaFoldDB" id="A0A841ITU0"/>
<evidence type="ECO:0000313" key="4">
    <source>
        <dbReference type="Proteomes" id="UP000536604"/>
    </source>
</evidence>
<dbReference type="Gene3D" id="3.40.710.10">
    <property type="entry name" value="DD-peptidase/beta-lactamase superfamily"/>
    <property type="match status" value="1"/>
</dbReference>
<dbReference type="GO" id="GO:0046677">
    <property type="term" value="P:response to antibiotic"/>
    <property type="evidence" value="ECO:0007669"/>
    <property type="project" value="InterPro"/>
</dbReference>
<dbReference type="GO" id="GO:0008800">
    <property type="term" value="F:beta-lactamase activity"/>
    <property type="evidence" value="ECO:0007669"/>
    <property type="project" value="InterPro"/>
</dbReference>
<keyword evidence="4" id="KW-1185">Reference proteome</keyword>
<feature type="chain" id="PRO_5032709790" evidence="1">
    <location>
        <begin position="35"/>
        <end position="314"/>
    </location>
</feature>
<dbReference type="RefSeq" id="WP_343065010.1">
    <property type="nucleotide sequence ID" value="NZ_JACHJO010000007.1"/>
</dbReference>
<dbReference type="InterPro" id="IPR045155">
    <property type="entry name" value="Beta-lactam_cat"/>
</dbReference>
<dbReference type="PANTHER" id="PTHR35333">
    <property type="entry name" value="BETA-LACTAMASE"/>
    <property type="match status" value="1"/>
</dbReference>
<protein>
    <submittedName>
        <fullName evidence="3">Beta-lactamase class A</fullName>
    </submittedName>
</protein>
<accession>A0A841ITU0</accession>
<organism evidence="3 4">
    <name type="scientific">Nocardiopsis algeriensis</name>
    <dbReference type="NCBI Taxonomy" id="1478215"/>
    <lineage>
        <taxon>Bacteria</taxon>
        <taxon>Bacillati</taxon>
        <taxon>Actinomycetota</taxon>
        <taxon>Actinomycetes</taxon>
        <taxon>Streptosporangiales</taxon>
        <taxon>Nocardiopsidaceae</taxon>
        <taxon>Nocardiopsis</taxon>
    </lineage>
</organism>
<proteinExistence type="predicted"/>
<gene>
    <name evidence="3" type="ORF">FHS13_002633</name>
</gene>
<name>A0A841ITU0_9ACTN</name>